<proteinExistence type="predicted"/>
<dbReference type="EMBL" id="MUJZ01008253">
    <property type="protein sequence ID" value="OTF82488.1"/>
    <property type="molecule type" value="Genomic_DNA"/>
</dbReference>
<evidence type="ECO:0000313" key="1">
    <source>
        <dbReference type="EMBL" id="OTF82488.1"/>
    </source>
</evidence>
<accession>A0A1Y3BR95</accession>
<organism evidence="1 2">
    <name type="scientific">Euroglyphus maynei</name>
    <name type="common">Mayne's house dust mite</name>
    <dbReference type="NCBI Taxonomy" id="6958"/>
    <lineage>
        <taxon>Eukaryota</taxon>
        <taxon>Metazoa</taxon>
        <taxon>Ecdysozoa</taxon>
        <taxon>Arthropoda</taxon>
        <taxon>Chelicerata</taxon>
        <taxon>Arachnida</taxon>
        <taxon>Acari</taxon>
        <taxon>Acariformes</taxon>
        <taxon>Sarcoptiformes</taxon>
        <taxon>Astigmata</taxon>
        <taxon>Psoroptidia</taxon>
        <taxon>Analgoidea</taxon>
        <taxon>Pyroglyphidae</taxon>
        <taxon>Pyroglyphinae</taxon>
        <taxon>Euroglyphus</taxon>
    </lineage>
</organism>
<protein>
    <submittedName>
        <fullName evidence="1">Uncharacterized protein</fullName>
    </submittedName>
</protein>
<dbReference type="AlphaFoldDB" id="A0A1Y3BR95"/>
<dbReference type="Proteomes" id="UP000194236">
    <property type="component" value="Unassembled WGS sequence"/>
</dbReference>
<gene>
    <name evidence="1" type="ORF">BLA29_005747</name>
</gene>
<sequence length="61" mass="7186">MVFILNISNIRTFEQFELFGYCSVTNFGEEISIYLDQGCPTFLYVEGRIVENKWRLRAADK</sequence>
<reference evidence="1 2" key="1">
    <citation type="submission" date="2017-03" db="EMBL/GenBank/DDBJ databases">
        <title>Genome Survey of Euroglyphus maynei.</title>
        <authorList>
            <person name="Arlian L.G."/>
            <person name="Morgan M.S."/>
            <person name="Rider S.D."/>
        </authorList>
    </citation>
    <scope>NUCLEOTIDE SEQUENCE [LARGE SCALE GENOMIC DNA]</scope>
    <source>
        <strain evidence="1">Arlian Lab</strain>
        <tissue evidence="1">Whole body</tissue>
    </source>
</reference>
<evidence type="ECO:0000313" key="2">
    <source>
        <dbReference type="Proteomes" id="UP000194236"/>
    </source>
</evidence>
<name>A0A1Y3BR95_EURMA</name>
<comment type="caution">
    <text evidence="1">The sequence shown here is derived from an EMBL/GenBank/DDBJ whole genome shotgun (WGS) entry which is preliminary data.</text>
</comment>
<keyword evidence="2" id="KW-1185">Reference proteome</keyword>